<dbReference type="GO" id="GO:0016491">
    <property type="term" value="F:oxidoreductase activity"/>
    <property type="evidence" value="ECO:0007669"/>
    <property type="project" value="InterPro"/>
</dbReference>
<dbReference type="EMBL" id="JZDQ02000027">
    <property type="protein sequence ID" value="OIJ25269.1"/>
    <property type="molecule type" value="Genomic_DNA"/>
</dbReference>
<evidence type="ECO:0000259" key="1">
    <source>
        <dbReference type="Pfam" id="PF09995"/>
    </source>
</evidence>
<dbReference type="STRING" id="1844.UG56_018745"/>
<gene>
    <name evidence="2" type="ORF">UG56_018745</name>
</gene>
<dbReference type="InterPro" id="IPR018713">
    <property type="entry name" value="MPAB/Lcp_cat_dom"/>
</dbReference>
<dbReference type="PANTHER" id="PTHR36151:SF3">
    <property type="entry name" value="ER-BOUND OXYGENASE MPAB_MPAB'_RUBBER OXYGENASE CATALYTIC DOMAIN-CONTAINING PROTEIN"/>
    <property type="match status" value="1"/>
</dbReference>
<name>A0A1J4N106_9ACTN</name>
<evidence type="ECO:0000313" key="3">
    <source>
        <dbReference type="Proteomes" id="UP000033772"/>
    </source>
</evidence>
<evidence type="ECO:0000313" key="2">
    <source>
        <dbReference type="EMBL" id="OIJ25269.1"/>
    </source>
</evidence>
<dbReference type="OrthoDB" id="108890at2"/>
<feature type="domain" description="ER-bound oxygenase mpaB/mpaB'/Rubber oxygenase catalytic" evidence="1">
    <location>
        <begin position="31"/>
        <end position="253"/>
    </location>
</feature>
<accession>A0A1J4N106</accession>
<dbReference type="Pfam" id="PF09995">
    <property type="entry name" value="MPAB_Lcp_cat"/>
    <property type="match status" value="1"/>
</dbReference>
<organism evidence="2 3">
    <name type="scientific">Nocardioides luteus</name>
    <dbReference type="NCBI Taxonomy" id="1844"/>
    <lineage>
        <taxon>Bacteria</taxon>
        <taxon>Bacillati</taxon>
        <taxon>Actinomycetota</taxon>
        <taxon>Actinomycetes</taxon>
        <taxon>Propionibacteriales</taxon>
        <taxon>Nocardioidaceae</taxon>
        <taxon>Nocardioides</taxon>
    </lineage>
</organism>
<dbReference type="AlphaFoldDB" id="A0A1J4N106"/>
<reference evidence="2" key="1">
    <citation type="submission" date="2016-10" db="EMBL/GenBank/DDBJ databases">
        <title>Draft Genome Sequence of Nocardioides luteus Strain BAFB, an Alkane-Degrading Bacterium Isolated from JP-7 Polluted Soil.</title>
        <authorList>
            <person name="Brown L."/>
            <person name="Ruiz O.N."/>
            <person name="Gunasekera T."/>
        </authorList>
    </citation>
    <scope>NUCLEOTIDE SEQUENCE [LARGE SCALE GENOMIC DNA]</scope>
    <source>
        <strain evidence="2">BAFB</strain>
    </source>
</reference>
<dbReference type="PANTHER" id="PTHR36151">
    <property type="entry name" value="BLR2777 PROTEIN"/>
    <property type="match status" value="1"/>
</dbReference>
<sequence>MVFGVRTRKQLMKQYEPMADYGFLGPDSVAWKVWGHPTSYVLGFARSVTIEHFDPNLAAAVVQSGGVKYRPSTRYGRTLRYFAMQLFAGAEQTCRAADVLVKVHSKAIGHDPVTGGEYDANKPSSQLWIHMTAWHSILKCYEMFGPGRLSEDEENQFWAECREIAKLQTIDPSTVPASREEVHRYFEDWRPHLAASEAAQDMIHFIIPLKVALPPGMPAWQKALLAPAMWVMSKGVISTYPRYMREMANLRQGPLLDAAVRIPNKLLHALLFRSLNARLALFGLLAPQATPVAAPAILRIPPLSDKVWEVREAQAHFGFDIPSAAHPDLRAKQRERVFDKGESPSDEGLLESEQHIGVLDVHEAARVGRAS</sequence>
<keyword evidence="3" id="KW-1185">Reference proteome</keyword>
<dbReference type="Proteomes" id="UP000033772">
    <property type="component" value="Unassembled WGS sequence"/>
</dbReference>
<dbReference type="RefSeq" id="WP_045550779.1">
    <property type="nucleotide sequence ID" value="NZ_JZDQ02000027.1"/>
</dbReference>
<comment type="caution">
    <text evidence="2">The sequence shown here is derived from an EMBL/GenBank/DDBJ whole genome shotgun (WGS) entry which is preliminary data.</text>
</comment>
<protein>
    <recommendedName>
        <fullName evidence="1">ER-bound oxygenase mpaB/mpaB'/Rubber oxygenase catalytic domain-containing protein</fullName>
    </recommendedName>
</protein>
<proteinExistence type="predicted"/>